<sequence>MPVDGDATFSVIKNRLRCSQCNKSYLRKHTCWGVAHRGPPQFRSVPAPPSPAAHFQLLCNALLESPIPQAQNVLAVLETLVLRGVRPDRVDIVKSLIAASRVKASAISSRERLLNSAQVLLGEHAPLQLQIEVVQERSTLMRLEGNIEGSTRLIEEFLSHAPPAPADVIGSLYISQAKNFAYNFFFSEAHEEAKKYSPVCIEEKPELLWDHVYCVGRIMRGEGRFEEARQCFELCLKAPGLTESRRLLILSIMADLYCELDYQYGQRCTKTAEPRSDIFLLPAGHWLMEEMRALQSRGPSKGYRRILLSLVETEIRSGHNEEARHLVDKLLCMYNSLIAPDIVDRLGHVRALIAAARVSGLEDAEKFWTDALYWNNFYNPLEEEVFTCGVIYMYMCLGQYKLGKSSGSREYLEHARRVFGKKRRQFLIPGVGTYLLDFVINEVDTLTGWNCGI</sequence>
<dbReference type="Proteomes" id="UP001287356">
    <property type="component" value="Unassembled WGS sequence"/>
</dbReference>
<keyword evidence="2" id="KW-1185">Reference proteome</keyword>
<reference evidence="1" key="1">
    <citation type="journal article" date="2023" name="Mol. Phylogenet. Evol.">
        <title>Genome-scale phylogeny and comparative genomics of the fungal order Sordariales.</title>
        <authorList>
            <person name="Hensen N."/>
            <person name="Bonometti L."/>
            <person name="Westerberg I."/>
            <person name="Brannstrom I.O."/>
            <person name="Guillou S."/>
            <person name="Cros-Aarteil S."/>
            <person name="Calhoun S."/>
            <person name="Haridas S."/>
            <person name="Kuo A."/>
            <person name="Mondo S."/>
            <person name="Pangilinan J."/>
            <person name="Riley R."/>
            <person name="LaButti K."/>
            <person name="Andreopoulos B."/>
            <person name="Lipzen A."/>
            <person name="Chen C."/>
            <person name="Yan M."/>
            <person name="Daum C."/>
            <person name="Ng V."/>
            <person name="Clum A."/>
            <person name="Steindorff A."/>
            <person name="Ohm R.A."/>
            <person name="Martin F."/>
            <person name="Silar P."/>
            <person name="Natvig D.O."/>
            <person name="Lalanne C."/>
            <person name="Gautier V."/>
            <person name="Ament-Velasquez S.L."/>
            <person name="Kruys A."/>
            <person name="Hutchinson M.I."/>
            <person name="Powell A.J."/>
            <person name="Barry K."/>
            <person name="Miller A.N."/>
            <person name="Grigoriev I.V."/>
            <person name="Debuchy R."/>
            <person name="Gladieux P."/>
            <person name="Hiltunen Thoren M."/>
            <person name="Johannesson H."/>
        </authorList>
    </citation>
    <scope>NUCLEOTIDE SEQUENCE</scope>
    <source>
        <strain evidence="1">CBS 958.72</strain>
    </source>
</reference>
<dbReference type="SUPFAM" id="SSF48452">
    <property type="entry name" value="TPR-like"/>
    <property type="match status" value="1"/>
</dbReference>
<dbReference type="EMBL" id="JAULSN010000004">
    <property type="protein sequence ID" value="KAK3373667.1"/>
    <property type="molecule type" value="Genomic_DNA"/>
</dbReference>
<evidence type="ECO:0000313" key="1">
    <source>
        <dbReference type="EMBL" id="KAK3373667.1"/>
    </source>
</evidence>
<dbReference type="Gene3D" id="1.25.40.10">
    <property type="entry name" value="Tetratricopeptide repeat domain"/>
    <property type="match status" value="1"/>
</dbReference>
<evidence type="ECO:0000313" key="2">
    <source>
        <dbReference type="Proteomes" id="UP001287356"/>
    </source>
</evidence>
<comment type="caution">
    <text evidence="1">The sequence shown here is derived from an EMBL/GenBank/DDBJ whole genome shotgun (WGS) entry which is preliminary data.</text>
</comment>
<proteinExistence type="predicted"/>
<reference evidence="1" key="2">
    <citation type="submission" date="2023-06" db="EMBL/GenBank/DDBJ databases">
        <authorList>
            <consortium name="Lawrence Berkeley National Laboratory"/>
            <person name="Haridas S."/>
            <person name="Hensen N."/>
            <person name="Bonometti L."/>
            <person name="Westerberg I."/>
            <person name="Brannstrom I.O."/>
            <person name="Guillou S."/>
            <person name="Cros-Aarteil S."/>
            <person name="Calhoun S."/>
            <person name="Kuo A."/>
            <person name="Mondo S."/>
            <person name="Pangilinan J."/>
            <person name="Riley R."/>
            <person name="Labutti K."/>
            <person name="Andreopoulos B."/>
            <person name="Lipzen A."/>
            <person name="Chen C."/>
            <person name="Yanf M."/>
            <person name="Daum C."/>
            <person name="Ng V."/>
            <person name="Clum A."/>
            <person name="Steindorff A."/>
            <person name="Ohm R."/>
            <person name="Martin F."/>
            <person name="Silar P."/>
            <person name="Natvig D."/>
            <person name="Lalanne C."/>
            <person name="Gautier V."/>
            <person name="Ament-Velasquez S.L."/>
            <person name="Kruys A."/>
            <person name="Hutchinson M.I."/>
            <person name="Powell A.J."/>
            <person name="Barry K."/>
            <person name="Miller A.N."/>
            <person name="Grigoriev I.V."/>
            <person name="Debuchy R."/>
            <person name="Gladieux P."/>
            <person name="Thoren M.H."/>
            <person name="Johannesson H."/>
        </authorList>
    </citation>
    <scope>NUCLEOTIDE SEQUENCE</scope>
    <source>
        <strain evidence="1">CBS 958.72</strain>
    </source>
</reference>
<protein>
    <submittedName>
        <fullName evidence="1">Uncharacterized protein</fullName>
    </submittedName>
</protein>
<accession>A0AAE0KCJ9</accession>
<organism evidence="1 2">
    <name type="scientific">Lasiosphaeria ovina</name>
    <dbReference type="NCBI Taxonomy" id="92902"/>
    <lineage>
        <taxon>Eukaryota</taxon>
        <taxon>Fungi</taxon>
        <taxon>Dikarya</taxon>
        <taxon>Ascomycota</taxon>
        <taxon>Pezizomycotina</taxon>
        <taxon>Sordariomycetes</taxon>
        <taxon>Sordariomycetidae</taxon>
        <taxon>Sordariales</taxon>
        <taxon>Lasiosphaeriaceae</taxon>
        <taxon>Lasiosphaeria</taxon>
    </lineage>
</organism>
<dbReference type="AlphaFoldDB" id="A0AAE0KCJ9"/>
<gene>
    <name evidence="1" type="ORF">B0T24DRAFT_271296</name>
</gene>
<name>A0AAE0KCJ9_9PEZI</name>
<dbReference type="InterPro" id="IPR011990">
    <property type="entry name" value="TPR-like_helical_dom_sf"/>
</dbReference>